<keyword evidence="2" id="KW-0812">Transmembrane</keyword>
<evidence type="ECO:0000259" key="3">
    <source>
        <dbReference type="Pfam" id="PF03413"/>
    </source>
</evidence>
<dbReference type="EMBL" id="FNDZ01000003">
    <property type="protein sequence ID" value="SDI54650.1"/>
    <property type="molecule type" value="Genomic_DNA"/>
</dbReference>
<dbReference type="RefSeq" id="WP_031575450.1">
    <property type="nucleotide sequence ID" value="NZ_FNDZ01000003.1"/>
</dbReference>
<feature type="compositionally biased region" description="Acidic residues" evidence="1">
    <location>
        <begin position="335"/>
        <end position="373"/>
    </location>
</feature>
<dbReference type="Pfam" id="PF23750">
    <property type="entry name" value="RsgI_M"/>
    <property type="match status" value="1"/>
</dbReference>
<organism evidence="5 6">
    <name type="scientific">Proteiniclasticum ruminis</name>
    <dbReference type="NCBI Taxonomy" id="398199"/>
    <lineage>
        <taxon>Bacteria</taxon>
        <taxon>Bacillati</taxon>
        <taxon>Bacillota</taxon>
        <taxon>Clostridia</taxon>
        <taxon>Eubacteriales</taxon>
        <taxon>Clostridiaceae</taxon>
        <taxon>Proteiniclasticum</taxon>
    </lineage>
</organism>
<gene>
    <name evidence="5" type="ORF">SAMN05421804_10372</name>
</gene>
<feature type="region of interest" description="Disordered" evidence="1">
    <location>
        <begin position="257"/>
        <end position="279"/>
    </location>
</feature>
<accession>A0A1G8LHD8</accession>
<keyword evidence="2" id="KW-0472">Membrane</keyword>
<sequence>MKDRQIEKRLKNIIETAPLDLLEEIKEKPVVKMLRHDEITRQETKRPFLKSMIPLAAAAMLLLLFGSWYRTYQVVDSEIYLDVNPSIELKTNKKNEVIGLQGFNEEGEVLLQEIDYSGKSYEEVTEMILEELILEGYLSDKEEVVLLSVFSRNEMKEEEKLTRLDDLIHEYLKNREIVPILLNQRLEKTSAMENYAKEYGISISKMTFIRNLMILREGLKVEDLVKLSLEELVLLSENLDLDLGRIIESEDLSEVDKLDPEEIEKPDDQPSGEEGRTRITIQEARKIVLGRTGGKIVEEDLDEDSYEFEIHTDTDKHELEIDAFTGRILDHDREALDDDNNDDDDDDDTDDEENDDTDDEENDDTEYEEDDDD</sequence>
<evidence type="ECO:0000256" key="2">
    <source>
        <dbReference type="SAM" id="Phobius"/>
    </source>
</evidence>
<evidence type="ECO:0000256" key="1">
    <source>
        <dbReference type="SAM" id="MobiDB-lite"/>
    </source>
</evidence>
<dbReference type="InterPro" id="IPR025711">
    <property type="entry name" value="PepSY"/>
</dbReference>
<dbReference type="Pfam" id="PF03413">
    <property type="entry name" value="PepSY"/>
    <property type="match status" value="1"/>
</dbReference>
<evidence type="ECO:0000313" key="6">
    <source>
        <dbReference type="Proteomes" id="UP000183255"/>
    </source>
</evidence>
<feature type="transmembrane region" description="Helical" evidence="2">
    <location>
        <begin position="51"/>
        <end position="69"/>
    </location>
</feature>
<name>A0A1G8LHD8_9CLOT</name>
<dbReference type="Gene3D" id="3.10.450.40">
    <property type="match status" value="1"/>
</dbReference>
<evidence type="ECO:0000313" key="5">
    <source>
        <dbReference type="EMBL" id="SDI54650.1"/>
    </source>
</evidence>
<feature type="region of interest" description="Disordered" evidence="1">
    <location>
        <begin position="330"/>
        <end position="373"/>
    </location>
</feature>
<evidence type="ECO:0000259" key="4">
    <source>
        <dbReference type="Pfam" id="PF23750"/>
    </source>
</evidence>
<dbReference type="InterPro" id="IPR055431">
    <property type="entry name" value="RsgI_M"/>
</dbReference>
<dbReference type="AlphaFoldDB" id="A0A1G8LHD8"/>
<keyword evidence="2" id="KW-1133">Transmembrane helix</keyword>
<dbReference type="Proteomes" id="UP000183255">
    <property type="component" value="Unassembled WGS sequence"/>
</dbReference>
<feature type="domain" description="PepSY" evidence="3">
    <location>
        <begin position="278"/>
        <end position="331"/>
    </location>
</feature>
<protein>
    <submittedName>
        <fullName evidence="5">Peptidase propeptide and YPEB domain-containing protein</fullName>
    </submittedName>
</protein>
<reference evidence="5 6" key="1">
    <citation type="submission" date="2016-10" db="EMBL/GenBank/DDBJ databases">
        <authorList>
            <person name="de Groot N.N."/>
        </authorList>
    </citation>
    <scope>NUCLEOTIDE SEQUENCE [LARGE SCALE GENOMIC DNA]</scope>
    <source>
        <strain evidence="5 6">CGMCC 1.5058</strain>
    </source>
</reference>
<proteinExistence type="predicted"/>
<feature type="domain" description="Anti-sigma factor RsgI-like middle" evidence="4">
    <location>
        <begin position="79"/>
        <end position="210"/>
    </location>
</feature>